<sequence length="375" mass="42512">MKRRKGDKEEESKRCCLLQLPLAQSMASSFNLEKAVCNHGFFMMAPNLWIPSTKTLQRPLRLADSITSVTVRISHPPKHHSIHVLVLDTKALSSPDQQALLRQVARMLRISEEDERKISEFHKIHSKAKKRGFGRLFRSPSLFEDIIKSILLCNCYWQRSLQMATALCELQLELKGGSVDKNAEHASMTQRIGLKRKQATNAVNVVNTTIGDFPSSKELASLNDNFLNDRLKLGYRARQILKLAQGVEAGIIRLEKLEGEEEEAVYKKLMRIEGIGSFTCATILMSIGFYDKIPADTETVSHFQELHGRKDCTIKTVNKYAKEIYGKFSPFQCLAYWFELLQVYEKKVGKLSKLPPSSYYKVNCSIGTSACGSTW</sequence>
<dbReference type="AlphaFoldDB" id="A0A822Z195"/>
<dbReference type="InterPro" id="IPR052054">
    <property type="entry name" value="Oxidative_DNA_repair_enzyme"/>
</dbReference>
<dbReference type="Proteomes" id="UP000607653">
    <property type="component" value="Unassembled WGS sequence"/>
</dbReference>
<name>A0A822Z195_NELNU</name>
<dbReference type="GO" id="GO:0006281">
    <property type="term" value="P:DNA repair"/>
    <property type="evidence" value="ECO:0007669"/>
    <property type="project" value="InterPro"/>
</dbReference>
<organism evidence="1 2">
    <name type="scientific">Nelumbo nucifera</name>
    <name type="common">Sacred lotus</name>
    <dbReference type="NCBI Taxonomy" id="4432"/>
    <lineage>
        <taxon>Eukaryota</taxon>
        <taxon>Viridiplantae</taxon>
        <taxon>Streptophyta</taxon>
        <taxon>Embryophyta</taxon>
        <taxon>Tracheophyta</taxon>
        <taxon>Spermatophyta</taxon>
        <taxon>Magnoliopsida</taxon>
        <taxon>Proteales</taxon>
        <taxon>Nelumbonaceae</taxon>
        <taxon>Nelumbo</taxon>
    </lineage>
</organism>
<accession>A0A822Z195</accession>
<dbReference type="EMBL" id="DUZY01000004">
    <property type="protein sequence ID" value="DAD37441.1"/>
    <property type="molecule type" value="Genomic_DNA"/>
</dbReference>
<comment type="caution">
    <text evidence="1">The sequence shown here is derived from an EMBL/GenBank/DDBJ whole genome shotgun (WGS) entry which is preliminary data.</text>
</comment>
<evidence type="ECO:0008006" key="3">
    <source>
        <dbReference type="Google" id="ProtNLM"/>
    </source>
</evidence>
<dbReference type="SUPFAM" id="SSF48150">
    <property type="entry name" value="DNA-glycosylase"/>
    <property type="match status" value="1"/>
</dbReference>
<dbReference type="Gene3D" id="1.10.340.30">
    <property type="entry name" value="Hypothetical protein, domain 2"/>
    <property type="match status" value="1"/>
</dbReference>
<dbReference type="InterPro" id="IPR011257">
    <property type="entry name" value="DNA_glycosylase"/>
</dbReference>
<reference evidence="1 2" key="1">
    <citation type="journal article" date="2020" name="Mol. Biol. Evol.">
        <title>Distinct Expression and Methylation Patterns for Genes with Different Fates following a Single Whole-Genome Duplication in Flowering Plants.</title>
        <authorList>
            <person name="Shi T."/>
            <person name="Rahmani R.S."/>
            <person name="Gugger P.F."/>
            <person name="Wang M."/>
            <person name="Li H."/>
            <person name="Zhang Y."/>
            <person name="Li Z."/>
            <person name="Wang Q."/>
            <person name="Van de Peer Y."/>
            <person name="Marchal K."/>
            <person name="Chen J."/>
        </authorList>
    </citation>
    <scope>NUCLEOTIDE SEQUENCE [LARGE SCALE GENOMIC DNA]</scope>
    <source>
        <tissue evidence="1">Leaf</tissue>
    </source>
</reference>
<dbReference type="PANTHER" id="PTHR10242">
    <property type="entry name" value="8-OXOGUANINE DNA GLYCOSYLASE"/>
    <property type="match status" value="1"/>
</dbReference>
<evidence type="ECO:0000313" key="2">
    <source>
        <dbReference type="Proteomes" id="UP000607653"/>
    </source>
</evidence>
<evidence type="ECO:0000313" key="1">
    <source>
        <dbReference type="EMBL" id="DAD37441.1"/>
    </source>
</evidence>
<proteinExistence type="predicted"/>
<protein>
    <recommendedName>
        <fullName evidence="3">HhH-GPD domain-containing protein</fullName>
    </recommendedName>
</protein>
<dbReference type="PANTHER" id="PTHR10242:SF7">
    <property type="entry name" value="HHH-GPD DOMAIN-CONTAINING PROTEIN"/>
    <property type="match status" value="1"/>
</dbReference>
<keyword evidence="2" id="KW-1185">Reference proteome</keyword>
<dbReference type="GO" id="GO:0003824">
    <property type="term" value="F:catalytic activity"/>
    <property type="evidence" value="ECO:0007669"/>
    <property type="project" value="InterPro"/>
</dbReference>
<gene>
    <name evidence="1" type="ORF">HUJ06_008082</name>
</gene>